<evidence type="ECO:0000256" key="6">
    <source>
        <dbReference type="SAM" id="MobiDB-lite"/>
    </source>
</evidence>
<protein>
    <submittedName>
        <fullName evidence="9">Enkurin domain-containing protein 1-like</fullName>
    </submittedName>
</protein>
<keyword evidence="4" id="KW-0206">Cytoskeleton</keyword>
<comment type="subcellular location">
    <subcellularLocation>
        <location evidence="1">Cell projection</location>
        <location evidence="1">Cilium</location>
    </subcellularLocation>
    <subcellularLocation>
        <location evidence="2">Cytoplasm</location>
        <location evidence="2">Cytoskeleton</location>
    </subcellularLocation>
</comment>
<name>A0ABM1EYZ5_PRICU</name>
<evidence type="ECO:0000259" key="7">
    <source>
        <dbReference type="Pfam" id="PF13864"/>
    </source>
</evidence>
<evidence type="ECO:0000256" key="1">
    <source>
        <dbReference type="ARBA" id="ARBA00004138"/>
    </source>
</evidence>
<evidence type="ECO:0000256" key="4">
    <source>
        <dbReference type="ARBA" id="ARBA00023212"/>
    </source>
</evidence>
<sequence>MIDLLLNVKLLHSRQFDINPADVTINNMALGLGGPIPPDQVLFTQQPSINDIRPGGRLATEGRKIAARHKGGVLGNLLLELQGASTHPDTRNNKFNPKPKPKDQLKENVWRMRQIQQESLRRQAEANKPVKALWKSQKYNDVPPRVGDYEKEPPSVPRSESARNYLRAHSRPGTPDPVRPRWASPHPAETDQRKRENGLAPRSNRGNDEPIAAQKPTRQPSLQRCVSVERLALNGPKTTTDDKPQCADAEETMLVQKYAEAEELPAVVTFKNPGPADACSVGLTSRAHTSPCLAAESQLLTELHALPVRSDTLRARQQHVDIERKLVEIEEAIKIFSRSKVFIKIDE</sequence>
<feature type="domain" description="Enkurin" evidence="7">
    <location>
        <begin position="297"/>
        <end position="340"/>
    </location>
</feature>
<reference evidence="9" key="1">
    <citation type="submission" date="2025-08" db="UniProtKB">
        <authorList>
            <consortium name="RefSeq"/>
        </authorList>
    </citation>
    <scope>IDENTIFICATION</scope>
</reference>
<keyword evidence="5" id="KW-0966">Cell projection</keyword>
<dbReference type="Proteomes" id="UP000695022">
    <property type="component" value="Unplaced"/>
</dbReference>
<evidence type="ECO:0000313" key="8">
    <source>
        <dbReference type="Proteomes" id="UP000695022"/>
    </source>
</evidence>
<organism evidence="8 9">
    <name type="scientific">Priapulus caudatus</name>
    <name type="common">Priapulid worm</name>
    <dbReference type="NCBI Taxonomy" id="37621"/>
    <lineage>
        <taxon>Eukaryota</taxon>
        <taxon>Metazoa</taxon>
        <taxon>Ecdysozoa</taxon>
        <taxon>Scalidophora</taxon>
        <taxon>Priapulida</taxon>
        <taxon>Priapulimorpha</taxon>
        <taxon>Priapulimorphida</taxon>
        <taxon>Priapulidae</taxon>
        <taxon>Priapulus</taxon>
    </lineage>
</organism>
<dbReference type="PANTHER" id="PTHR21490:SF2">
    <property type="entry name" value="ENKURIN DOMAIN-CONTAINING PROTEIN 1"/>
    <property type="match status" value="1"/>
</dbReference>
<evidence type="ECO:0000256" key="5">
    <source>
        <dbReference type="ARBA" id="ARBA00023273"/>
    </source>
</evidence>
<dbReference type="InterPro" id="IPR052102">
    <property type="entry name" value="Enkurin_domain-protein"/>
</dbReference>
<feature type="region of interest" description="Disordered" evidence="6">
    <location>
        <begin position="84"/>
        <end position="107"/>
    </location>
</feature>
<dbReference type="Pfam" id="PF13864">
    <property type="entry name" value="Enkurin"/>
    <property type="match status" value="1"/>
</dbReference>
<evidence type="ECO:0000256" key="3">
    <source>
        <dbReference type="ARBA" id="ARBA00022490"/>
    </source>
</evidence>
<feature type="compositionally biased region" description="Basic and acidic residues" evidence="6">
    <location>
        <begin position="188"/>
        <end position="197"/>
    </location>
</feature>
<evidence type="ECO:0000256" key="2">
    <source>
        <dbReference type="ARBA" id="ARBA00004245"/>
    </source>
</evidence>
<accession>A0ABM1EYZ5</accession>
<keyword evidence="8" id="KW-1185">Reference proteome</keyword>
<gene>
    <name evidence="9" type="primary">LOC106817271</name>
</gene>
<dbReference type="InterPro" id="IPR027012">
    <property type="entry name" value="Enkurin_dom"/>
</dbReference>
<evidence type="ECO:0000313" key="9">
    <source>
        <dbReference type="RefSeq" id="XP_014677416.1"/>
    </source>
</evidence>
<dbReference type="PANTHER" id="PTHR21490">
    <property type="entry name" value="ENKURIN-RELATED"/>
    <property type="match status" value="1"/>
</dbReference>
<keyword evidence="3" id="KW-0963">Cytoplasm</keyword>
<feature type="region of interest" description="Disordered" evidence="6">
    <location>
        <begin position="119"/>
        <end position="223"/>
    </location>
</feature>
<dbReference type="RefSeq" id="XP_014677416.1">
    <property type="nucleotide sequence ID" value="XM_014821930.1"/>
</dbReference>
<proteinExistence type="predicted"/>
<dbReference type="GeneID" id="106817271"/>